<keyword evidence="2" id="KW-1185">Reference proteome</keyword>
<dbReference type="InterPro" id="IPR007263">
    <property type="entry name" value="DCC1-like"/>
</dbReference>
<evidence type="ECO:0000313" key="2">
    <source>
        <dbReference type="Proteomes" id="UP001214043"/>
    </source>
</evidence>
<accession>A0AAE9ZKK4</accession>
<proteinExistence type="predicted"/>
<dbReference type="GO" id="GO:0015035">
    <property type="term" value="F:protein-disulfide reductase activity"/>
    <property type="evidence" value="ECO:0007669"/>
    <property type="project" value="InterPro"/>
</dbReference>
<dbReference type="EMBL" id="CP118166">
    <property type="protein sequence ID" value="WDI32871.1"/>
    <property type="molecule type" value="Genomic_DNA"/>
</dbReference>
<organism evidence="1 2">
    <name type="scientific">Hyphococcus flavus</name>
    <dbReference type="NCBI Taxonomy" id="1866326"/>
    <lineage>
        <taxon>Bacteria</taxon>
        <taxon>Pseudomonadati</taxon>
        <taxon>Pseudomonadota</taxon>
        <taxon>Alphaproteobacteria</taxon>
        <taxon>Parvularculales</taxon>
        <taxon>Parvularculaceae</taxon>
        <taxon>Hyphococcus</taxon>
    </lineage>
</organism>
<reference evidence="1" key="1">
    <citation type="submission" date="2023-02" db="EMBL/GenBank/DDBJ databases">
        <title>Genome sequence of Hyphococcus flavus.</title>
        <authorList>
            <person name="Rong J.-C."/>
            <person name="Zhao Q."/>
            <person name="Yi M."/>
            <person name="Wu J.-Y."/>
        </authorList>
    </citation>
    <scope>NUCLEOTIDE SEQUENCE</scope>
    <source>
        <strain evidence="1">MCCC 1K03223</strain>
    </source>
</reference>
<evidence type="ECO:0000313" key="1">
    <source>
        <dbReference type="EMBL" id="WDI32871.1"/>
    </source>
</evidence>
<protein>
    <submittedName>
        <fullName evidence="1">DCC1-like thiol-disulfide oxidoreductase family protein</fullName>
    </submittedName>
</protein>
<sequence>MNDSDTPIYIVYDGECPFCAAYVRMVRLREAAGKVALINARDKHPLVEEILLGGINLDEGMALKIGDNLYHGARVMNQLALMSGPSGFFNRLHVWVFSSHARTVFLYPFLRAGRNLALRILGRRKIAESHGAKVGLGK</sequence>
<dbReference type="AlphaFoldDB" id="A0AAE9ZKK4"/>
<dbReference type="Proteomes" id="UP001214043">
    <property type="component" value="Chromosome"/>
</dbReference>
<name>A0AAE9ZKK4_9PROT</name>
<dbReference type="Pfam" id="PF04134">
    <property type="entry name" value="DCC1-like"/>
    <property type="match status" value="1"/>
</dbReference>
<dbReference type="KEGG" id="hfl:PUV54_06630"/>
<gene>
    <name evidence="1" type="ORF">PUV54_06630</name>
</gene>
<dbReference type="RefSeq" id="WP_274494822.1">
    <property type="nucleotide sequence ID" value="NZ_CP118166.1"/>
</dbReference>